<name>A0ABW8WMX2_9CYAN</name>
<dbReference type="RefSeq" id="WP_408019847.1">
    <property type="nucleotide sequence ID" value="NZ_JBFQGM010000006.1"/>
</dbReference>
<proteinExistence type="predicted"/>
<comment type="caution">
    <text evidence="1">The sequence shown here is derived from an EMBL/GenBank/DDBJ whole genome shotgun (WGS) entry which is preliminary data.</text>
</comment>
<accession>A0ABW8WMX2</accession>
<keyword evidence="2" id="KW-1185">Reference proteome</keyword>
<evidence type="ECO:0000313" key="2">
    <source>
        <dbReference type="Proteomes" id="UP001628874"/>
    </source>
</evidence>
<organism evidence="1 2">
    <name type="scientific">Scytonema tolypothrichoides VB-61278_2</name>
    <dbReference type="NCBI Taxonomy" id="3232314"/>
    <lineage>
        <taxon>Bacteria</taxon>
        <taxon>Bacillati</taxon>
        <taxon>Cyanobacteriota</taxon>
        <taxon>Cyanophyceae</taxon>
        <taxon>Nostocales</taxon>
        <taxon>Scytonemataceae</taxon>
        <taxon>Scytonema</taxon>
    </lineage>
</organism>
<gene>
    <name evidence="1" type="ORF">AB0759_17125</name>
</gene>
<dbReference type="Proteomes" id="UP001628874">
    <property type="component" value="Unassembled WGS sequence"/>
</dbReference>
<evidence type="ECO:0000313" key="1">
    <source>
        <dbReference type="EMBL" id="MFL9462342.1"/>
    </source>
</evidence>
<dbReference type="EMBL" id="JBFQGM010000006">
    <property type="protein sequence ID" value="MFL9462342.1"/>
    <property type="molecule type" value="Genomic_DNA"/>
</dbReference>
<protein>
    <submittedName>
        <fullName evidence="1">Uncharacterized protein</fullName>
    </submittedName>
</protein>
<sequence length="21" mass="2393">MGAILLLAIVLLHRDMLPQQF</sequence>
<reference evidence="1 2" key="1">
    <citation type="submission" date="2024-07" db="EMBL/GenBank/DDBJ databases">
        <authorList>
            <person name="Tripathy S."/>
        </authorList>
    </citation>
    <scope>NUCLEOTIDE SEQUENCE [LARGE SCALE GENOMIC DNA]</scope>
    <source>
        <strain evidence="1 2">VB-61278_2</strain>
    </source>
</reference>